<dbReference type="SUPFAM" id="SSF63418">
    <property type="entry name" value="MurE/MurF N-terminal domain"/>
    <property type="match status" value="1"/>
</dbReference>
<dbReference type="PANTHER" id="PTHR23135">
    <property type="entry name" value="MUR LIGASE FAMILY MEMBER"/>
    <property type="match status" value="1"/>
</dbReference>
<evidence type="ECO:0000256" key="7">
    <source>
        <dbReference type="ARBA" id="ARBA00022840"/>
    </source>
</evidence>
<evidence type="ECO:0000259" key="14">
    <source>
        <dbReference type="Pfam" id="PF02875"/>
    </source>
</evidence>
<dbReference type="InterPro" id="IPR036615">
    <property type="entry name" value="Mur_ligase_C_dom_sf"/>
</dbReference>
<dbReference type="EMBL" id="JBAWSY010000012">
    <property type="protein sequence ID" value="MEI4770821.1"/>
    <property type="molecule type" value="Genomic_DNA"/>
</dbReference>
<dbReference type="Gene3D" id="3.40.1390.10">
    <property type="entry name" value="MurE/MurF, N-terminal domain"/>
    <property type="match status" value="1"/>
</dbReference>
<dbReference type="PANTHER" id="PTHR23135:SF4">
    <property type="entry name" value="UDP-N-ACETYLMURAMOYL-L-ALANYL-D-GLUTAMATE--2,6-DIAMINOPIMELATE LIGASE MURE HOMOLOG, CHLOROPLASTIC"/>
    <property type="match status" value="1"/>
</dbReference>
<keyword evidence="5 12" id="KW-0132">Cell division</keyword>
<evidence type="ECO:0000256" key="6">
    <source>
        <dbReference type="ARBA" id="ARBA00022741"/>
    </source>
</evidence>
<gene>
    <name evidence="16" type="ORF">WAX74_14445</name>
</gene>
<keyword evidence="17" id="KW-1185">Reference proteome</keyword>
<evidence type="ECO:0000256" key="2">
    <source>
        <dbReference type="ARBA" id="ARBA00005898"/>
    </source>
</evidence>
<keyword evidence="7" id="KW-0067">ATP-binding</keyword>
<dbReference type="InterPro" id="IPR005761">
    <property type="entry name" value="UDP-N-AcMur-Glu-dNH2Pim_ligase"/>
</dbReference>
<accession>A0ABU8F730</accession>
<reference evidence="16 17" key="1">
    <citation type="submission" date="2024-01" db="EMBL/GenBank/DDBJ databases">
        <title>Seven novel Bacillus-like species.</title>
        <authorList>
            <person name="Liu G."/>
        </authorList>
    </citation>
    <scope>NUCLEOTIDE SEQUENCE [LARGE SCALE GENOMIC DNA]</scope>
    <source>
        <strain evidence="16 17">FJAT-51614</strain>
    </source>
</reference>
<dbReference type="Proteomes" id="UP001364890">
    <property type="component" value="Unassembled WGS sequence"/>
</dbReference>
<evidence type="ECO:0000256" key="9">
    <source>
        <dbReference type="ARBA" id="ARBA00022984"/>
    </source>
</evidence>
<dbReference type="CDD" id="cd01983">
    <property type="entry name" value="SIMIBI"/>
    <property type="match status" value="1"/>
</dbReference>
<comment type="similarity">
    <text evidence="2">Belongs to the MurCDEF family. MurE subfamily.</text>
</comment>
<name>A0ABU8F730_9BACI</name>
<dbReference type="Gene3D" id="3.40.1190.10">
    <property type="entry name" value="Mur-like, catalytic domain"/>
    <property type="match status" value="1"/>
</dbReference>
<evidence type="ECO:0000256" key="12">
    <source>
        <dbReference type="RuleBase" id="RU004135"/>
    </source>
</evidence>
<evidence type="ECO:0000256" key="1">
    <source>
        <dbReference type="ARBA" id="ARBA00004752"/>
    </source>
</evidence>
<dbReference type="InterPro" id="IPR018109">
    <property type="entry name" value="Folylpolyglutamate_synth_CS"/>
</dbReference>
<feature type="domain" description="Mur ligase N-terminal catalytic" evidence="13">
    <location>
        <begin position="23"/>
        <end position="95"/>
    </location>
</feature>
<comment type="caution">
    <text evidence="16">The sequence shown here is derived from an EMBL/GenBank/DDBJ whole genome shotgun (WGS) entry which is preliminary data.</text>
</comment>
<evidence type="ECO:0000256" key="3">
    <source>
        <dbReference type="ARBA" id="ARBA00022490"/>
    </source>
</evidence>
<dbReference type="SUPFAM" id="SSF53244">
    <property type="entry name" value="MurD-like peptide ligases, peptide-binding domain"/>
    <property type="match status" value="1"/>
</dbReference>
<dbReference type="RefSeq" id="WP_336498386.1">
    <property type="nucleotide sequence ID" value="NZ_JBAWSY010000012.1"/>
</dbReference>
<dbReference type="PROSITE" id="PS01011">
    <property type="entry name" value="FOLYLPOLYGLU_SYNT_1"/>
    <property type="match status" value="1"/>
</dbReference>
<keyword evidence="8 12" id="KW-0133">Cell shape</keyword>
<comment type="subcellular location">
    <subcellularLocation>
        <location evidence="12">Cytoplasm</location>
    </subcellularLocation>
</comment>
<dbReference type="InterPro" id="IPR000713">
    <property type="entry name" value="Mur_ligase_N"/>
</dbReference>
<dbReference type="GO" id="GO:0008765">
    <property type="term" value="F:UDP-N-acetylmuramoylalanyl-D-glutamate-2,6-diaminopimelate ligase activity"/>
    <property type="evidence" value="ECO:0007669"/>
    <property type="project" value="UniProtKB-EC"/>
</dbReference>
<evidence type="ECO:0000313" key="17">
    <source>
        <dbReference type="Proteomes" id="UP001364890"/>
    </source>
</evidence>
<dbReference type="Pfam" id="PF08245">
    <property type="entry name" value="Mur_ligase_M"/>
    <property type="match status" value="1"/>
</dbReference>
<evidence type="ECO:0000256" key="8">
    <source>
        <dbReference type="ARBA" id="ARBA00022960"/>
    </source>
</evidence>
<dbReference type="InterPro" id="IPR013221">
    <property type="entry name" value="Mur_ligase_cen"/>
</dbReference>
<dbReference type="InterPro" id="IPR036565">
    <property type="entry name" value="Mur-like_cat_sf"/>
</dbReference>
<sequence length="478" mass="53590">MKLDLLLQSLDITMKDKYQSLVINGLSFDSSKVDKNFIFIAIAGTNTDGHLYINDAIKNGAAAIIGEHDIEDLEVPYFKVPNSRKALAILARTFHHNPTQNKIMIGITGTNGKTTTSYMLKHILESQGISCALFGSVSTVINGIENSSSHTTLDPLTFNQLLSFSHDKVVIMEVSSHGLTQYRVEGIEFDYCIFTNLEPEHLDYHLNMESYYLAKQTLFDHLKSDGVAIVNSTTEWGERLSSYVLSRNNHVIQVSGKESAYSISGNELLSPSNSESFLLTTCMKGQHNIENAALAFLTSISLGIASTSIIEALSNFNGVPGRFQLFSHPSGATFVIDYAHTSNAFYHILETVHSYKPRKIIHIFGFRGNRDPQKRKNMIDVSLKNCDESILTFDDLNGVSIDNMLKELTELNLQDKCLVIPDRTQAIQYAWKQAQDQDWIVITGKGIEDYRQPFSLPTTSDMETLHYLNHTLSFQKEH</sequence>
<dbReference type="EC" id="6.3.2.13" evidence="16"/>
<dbReference type="Pfam" id="PF02875">
    <property type="entry name" value="Mur_ligase_C"/>
    <property type="match status" value="1"/>
</dbReference>
<dbReference type="NCBIfam" id="NF001126">
    <property type="entry name" value="PRK00139.1-4"/>
    <property type="match status" value="1"/>
</dbReference>
<feature type="domain" description="Mur ligase central" evidence="15">
    <location>
        <begin position="107"/>
        <end position="297"/>
    </location>
</feature>
<proteinExistence type="inferred from homology"/>
<keyword evidence="9 12" id="KW-0573">Peptidoglycan synthesis</keyword>
<comment type="pathway">
    <text evidence="1 12">Cell wall biogenesis; peptidoglycan biosynthesis.</text>
</comment>
<dbReference type="Pfam" id="PF01225">
    <property type="entry name" value="Mur_ligase"/>
    <property type="match status" value="1"/>
</dbReference>
<evidence type="ECO:0000259" key="15">
    <source>
        <dbReference type="Pfam" id="PF08245"/>
    </source>
</evidence>
<keyword evidence="6" id="KW-0547">Nucleotide-binding</keyword>
<evidence type="ECO:0000256" key="11">
    <source>
        <dbReference type="ARBA" id="ARBA00023316"/>
    </source>
</evidence>
<dbReference type="InterPro" id="IPR035911">
    <property type="entry name" value="MurE/MurF_N"/>
</dbReference>
<evidence type="ECO:0000256" key="5">
    <source>
        <dbReference type="ARBA" id="ARBA00022618"/>
    </source>
</evidence>
<dbReference type="NCBIfam" id="TIGR01085">
    <property type="entry name" value="murE"/>
    <property type="match status" value="1"/>
</dbReference>
<keyword evidence="10 12" id="KW-0131">Cell cycle</keyword>
<keyword evidence="3" id="KW-0963">Cytoplasm</keyword>
<dbReference type="InterPro" id="IPR004101">
    <property type="entry name" value="Mur_ligase_C"/>
</dbReference>
<evidence type="ECO:0000256" key="4">
    <source>
        <dbReference type="ARBA" id="ARBA00022598"/>
    </source>
</evidence>
<evidence type="ECO:0000256" key="10">
    <source>
        <dbReference type="ARBA" id="ARBA00023306"/>
    </source>
</evidence>
<organism evidence="16 17">
    <name type="scientific">Psychrobacillus mangrovi</name>
    <dbReference type="NCBI Taxonomy" id="3117745"/>
    <lineage>
        <taxon>Bacteria</taxon>
        <taxon>Bacillati</taxon>
        <taxon>Bacillota</taxon>
        <taxon>Bacilli</taxon>
        <taxon>Bacillales</taxon>
        <taxon>Bacillaceae</taxon>
        <taxon>Psychrobacillus</taxon>
    </lineage>
</organism>
<keyword evidence="11 12" id="KW-0961">Cell wall biogenesis/degradation</keyword>
<feature type="domain" description="Mur ligase C-terminal" evidence="14">
    <location>
        <begin position="321"/>
        <end position="446"/>
    </location>
</feature>
<evidence type="ECO:0000259" key="13">
    <source>
        <dbReference type="Pfam" id="PF01225"/>
    </source>
</evidence>
<evidence type="ECO:0000313" key="16">
    <source>
        <dbReference type="EMBL" id="MEI4770821.1"/>
    </source>
</evidence>
<dbReference type="Gene3D" id="3.90.190.20">
    <property type="entry name" value="Mur ligase, C-terminal domain"/>
    <property type="match status" value="1"/>
</dbReference>
<protein>
    <submittedName>
        <fullName evidence="16">UDP-N-acetylmuramoyl-L-alanyl-D-glutamate--2, 6-diaminopimelate ligase</fullName>
        <ecNumber evidence="16">6.3.2.13</ecNumber>
    </submittedName>
</protein>
<keyword evidence="4 16" id="KW-0436">Ligase</keyword>
<dbReference type="SUPFAM" id="SSF53623">
    <property type="entry name" value="MurD-like peptide ligases, catalytic domain"/>
    <property type="match status" value="1"/>
</dbReference>